<feature type="domain" description="HTH lysR-type" evidence="5">
    <location>
        <begin position="1"/>
        <end position="60"/>
    </location>
</feature>
<gene>
    <name evidence="6" type="ORF">SAMN02745217_02953</name>
</gene>
<organism evidence="6 7">
    <name type="scientific">Anaerocolumna xylanovorans DSM 12503</name>
    <dbReference type="NCBI Taxonomy" id="1121345"/>
    <lineage>
        <taxon>Bacteria</taxon>
        <taxon>Bacillati</taxon>
        <taxon>Bacillota</taxon>
        <taxon>Clostridia</taxon>
        <taxon>Lachnospirales</taxon>
        <taxon>Lachnospiraceae</taxon>
        <taxon>Anaerocolumna</taxon>
    </lineage>
</organism>
<dbReference type="FunFam" id="1.10.10.10:FF:000001">
    <property type="entry name" value="LysR family transcriptional regulator"/>
    <property type="match status" value="1"/>
</dbReference>
<dbReference type="Pfam" id="PF03466">
    <property type="entry name" value="LysR_substrate"/>
    <property type="match status" value="1"/>
</dbReference>
<dbReference type="OrthoDB" id="9778774at2"/>
<dbReference type="SUPFAM" id="SSF46785">
    <property type="entry name" value="Winged helix' DNA-binding domain"/>
    <property type="match status" value="1"/>
</dbReference>
<evidence type="ECO:0000313" key="6">
    <source>
        <dbReference type="EMBL" id="SHO50883.1"/>
    </source>
</evidence>
<accession>A0A1M7YE51</accession>
<dbReference type="Proteomes" id="UP000184612">
    <property type="component" value="Unassembled WGS sequence"/>
</dbReference>
<dbReference type="CDD" id="cd05466">
    <property type="entry name" value="PBP2_LTTR_substrate"/>
    <property type="match status" value="1"/>
</dbReference>
<evidence type="ECO:0000313" key="7">
    <source>
        <dbReference type="Proteomes" id="UP000184612"/>
    </source>
</evidence>
<dbReference type="RefSeq" id="WP_073589601.1">
    <property type="nucleotide sequence ID" value="NZ_FRFD01000008.1"/>
</dbReference>
<evidence type="ECO:0000259" key="5">
    <source>
        <dbReference type="PROSITE" id="PS50931"/>
    </source>
</evidence>
<dbReference type="AlphaFoldDB" id="A0A1M7YE51"/>
<keyword evidence="4" id="KW-0804">Transcription</keyword>
<dbReference type="GO" id="GO:0000976">
    <property type="term" value="F:transcription cis-regulatory region binding"/>
    <property type="evidence" value="ECO:0007669"/>
    <property type="project" value="TreeGrafter"/>
</dbReference>
<dbReference type="InterPro" id="IPR000847">
    <property type="entry name" value="LysR_HTH_N"/>
</dbReference>
<protein>
    <submittedName>
        <fullName evidence="6">DNA-binding transcriptional regulator, LysR family</fullName>
    </submittedName>
</protein>
<keyword evidence="7" id="KW-1185">Reference proteome</keyword>
<dbReference type="STRING" id="1121345.SAMN02745217_02953"/>
<dbReference type="PANTHER" id="PTHR30126">
    <property type="entry name" value="HTH-TYPE TRANSCRIPTIONAL REGULATOR"/>
    <property type="match status" value="1"/>
</dbReference>
<dbReference type="Gene3D" id="1.10.10.10">
    <property type="entry name" value="Winged helix-like DNA-binding domain superfamily/Winged helix DNA-binding domain"/>
    <property type="match status" value="1"/>
</dbReference>
<dbReference type="EMBL" id="FRFD01000008">
    <property type="protein sequence ID" value="SHO50883.1"/>
    <property type="molecule type" value="Genomic_DNA"/>
</dbReference>
<dbReference type="InterPro" id="IPR036390">
    <property type="entry name" value="WH_DNA-bd_sf"/>
</dbReference>
<proteinExistence type="inferred from homology"/>
<evidence type="ECO:0000256" key="1">
    <source>
        <dbReference type="ARBA" id="ARBA00009437"/>
    </source>
</evidence>
<dbReference type="InterPro" id="IPR036388">
    <property type="entry name" value="WH-like_DNA-bd_sf"/>
</dbReference>
<keyword evidence="3 6" id="KW-0238">DNA-binding</keyword>
<dbReference type="GO" id="GO:0003700">
    <property type="term" value="F:DNA-binding transcription factor activity"/>
    <property type="evidence" value="ECO:0007669"/>
    <property type="project" value="InterPro"/>
</dbReference>
<evidence type="ECO:0000256" key="3">
    <source>
        <dbReference type="ARBA" id="ARBA00023125"/>
    </source>
</evidence>
<name>A0A1M7YE51_9FIRM</name>
<dbReference type="SUPFAM" id="SSF53850">
    <property type="entry name" value="Periplasmic binding protein-like II"/>
    <property type="match status" value="1"/>
</dbReference>
<evidence type="ECO:0000256" key="4">
    <source>
        <dbReference type="ARBA" id="ARBA00023163"/>
    </source>
</evidence>
<dbReference type="InterPro" id="IPR005119">
    <property type="entry name" value="LysR_subst-bd"/>
</dbReference>
<evidence type="ECO:0000256" key="2">
    <source>
        <dbReference type="ARBA" id="ARBA00023015"/>
    </source>
</evidence>
<dbReference type="PRINTS" id="PR00039">
    <property type="entry name" value="HTHLYSR"/>
</dbReference>
<dbReference type="PROSITE" id="PS50931">
    <property type="entry name" value="HTH_LYSR"/>
    <property type="match status" value="1"/>
</dbReference>
<dbReference type="Gene3D" id="3.40.190.290">
    <property type="match status" value="1"/>
</dbReference>
<dbReference type="Pfam" id="PF00126">
    <property type="entry name" value="HTH_1"/>
    <property type="match status" value="1"/>
</dbReference>
<dbReference type="PANTHER" id="PTHR30126:SF64">
    <property type="entry name" value="HTH-TYPE TRANSCRIPTIONAL REGULATOR CITR"/>
    <property type="match status" value="1"/>
</dbReference>
<comment type="similarity">
    <text evidence="1">Belongs to the LysR transcriptional regulatory family.</text>
</comment>
<sequence>MDINYELYKVFYYVAKTLSFSEAAASLYISQSAVSQSIKVLEGNLNQTLFLRSTKKVSLTKEGELLFKHIEPAINLISRGENQLLEASSQGESQLRLGASDTICRYYLVPFLEDFHRKYPKIHIKVTNGTSFQCAKMLENNEVDIVVTNSPNSSLINSMHIETVLEFNDIFIVNKEFFAVKEEPLSLEELLAYPILMLTKHSTTSEFLHNLFQQHSLDLVPAVELSSNDLLIDLAKIGLGIAFIPDFCYKKDALNHLEPIELIETLPGRRLVAAYNENIPLSNAARYLIEQLTCQSDSLS</sequence>
<keyword evidence="2" id="KW-0805">Transcription regulation</keyword>
<reference evidence="6 7" key="1">
    <citation type="submission" date="2016-12" db="EMBL/GenBank/DDBJ databases">
        <authorList>
            <person name="Song W.-J."/>
            <person name="Kurnit D.M."/>
        </authorList>
    </citation>
    <scope>NUCLEOTIDE SEQUENCE [LARGE SCALE GENOMIC DNA]</scope>
    <source>
        <strain evidence="6 7">DSM 12503</strain>
    </source>
</reference>